<gene>
    <name evidence="2" type="ORF">SAMN02745176_01266</name>
</gene>
<dbReference type="Pfam" id="PF01814">
    <property type="entry name" value="Hemerythrin"/>
    <property type="match status" value="1"/>
</dbReference>
<dbReference type="EMBL" id="FQZS01000007">
    <property type="protein sequence ID" value="SHI76192.1"/>
    <property type="molecule type" value="Genomic_DNA"/>
</dbReference>
<evidence type="ECO:0000313" key="2">
    <source>
        <dbReference type="EMBL" id="SHI76192.1"/>
    </source>
</evidence>
<accession>A0A1M6DSJ6</accession>
<feature type="domain" description="Hemerythrin-like" evidence="1">
    <location>
        <begin position="4"/>
        <end position="135"/>
    </location>
</feature>
<dbReference type="OrthoDB" id="360658at2"/>
<dbReference type="AlphaFoldDB" id="A0A1M6DSJ6"/>
<protein>
    <submittedName>
        <fullName evidence="2">Hemerythrin HHE cation binding domain-containing protein</fullName>
    </submittedName>
</protein>
<evidence type="ECO:0000259" key="1">
    <source>
        <dbReference type="Pfam" id="PF01814"/>
    </source>
</evidence>
<keyword evidence="3" id="KW-1185">Reference proteome</keyword>
<name>A0A1M6DSJ6_9FIRM</name>
<evidence type="ECO:0000313" key="3">
    <source>
        <dbReference type="Proteomes" id="UP000184442"/>
    </source>
</evidence>
<dbReference type="InterPro" id="IPR012312">
    <property type="entry name" value="Hemerythrin-like"/>
</dbReference>
<proteinExistence type="predicted"/>
<reference evidence="2 3" key="1">
    <citation type="submission" date="2016-11" db="EMBL/GenBank/DDBJ databases">
        <authorList>
            <person name="Jaros S."/>
            <person name="Januszkiewicz K."/>
            <person name="Wedrychowicz H."/>
        </authorList>
    </citation>
    <scope>NUCLEOTIDE SEQUENCE [LARGE SCALE GENOMIC DNA]</scope>
    <source>
        <strain evidence="2 3">DSM 19022</strain>
    </source>
</reference>
<dbReference type="Proteomes" id="UP000184442">
    <property type="component" value="Unassembled WGS sequence"/>
</dbReference>
<sequence>MSNLNMLKRQHGEVLTIINNIKNLMDNGNLDKNVNNISFNINILAGKLKMHLISEDKFLYPQLMNNDKEDIRDTAYNFYNEMGSVADILTSFVKKYNVPGKILQSKEDFITESRKVLNLIQNRINKEDKKLYPLLEY</sequence>
<organism evidence="2 3">
    <name type="scientific">Lutispora thermophila DSM 19022</name>
    <dbReference type="NCBI Taxonomy" id="1122184"/>
    <lineage>
        <taxon>Bacteria</taxon>
        <taxon>Bacillati</taxon>
        <taxon>Bacillota</taxon>
        <taxon>Clostridia</taxon>
        <taxon>Lutisporales</taxon>
        <taxon>Lutisporaceae</taxon>
        <taxon>Lutispora</taxon>
    </lineage>
</organism>
<dbReference type="RefSeq" id="WP_073025395.1">
    <property type="nucleotide sequence ID" value="NZ_FQZS01000007.1"/>
</dbReference>